<sequence>MNKKQLAITVMLLFLMGLLFVGQGIFDEKFKMIALMNNNISTFKEYSSKDEEVKFLLPQEWSTTTQSFPGNYILYNNNFSDSKLGIYGYIQLINYTEDEEKLIEFDKKYIKDEIKDYEKEQLKDKKYHGSKVSFQTIDNKSNKYINRIYYIRLDEEKIAKIAFKVNSNDYKESYENIFTSIVDSVK</sequence>
<organism evidence="2 3">
    <name type="scientific">Clostridium paridis</name>
    <dbReference type="NCBI Taxonomy" id="2803863"/>
    <lineage>
        <taxon>Bacteria</taxon>
        <taxon>Bacillati</taxon>
        <taxon>Bacillota</taxon>
        <taxon>Clostridia</taxon>
        <taxon>Eubacteriales</taxon>
        <taxon>Clostridiaceae</taxon>
        <taxon>Clostridium</taxon>
    </lineage>
</organism>
<protein>
    <recommendedName>
        <fullName evidence="4">Membrane-associated protein</fullName>
    </recommendedName>
</protein>
<dbReference type="Proteomes" id="UP000623681">
    <property type="component" value="Unassembled WGS sequence"/>
</dbReference>
<evidence type="ECO:0000313" key="3">
    <source>
        <dbReference type="Proteomes" id="UP000623681"/>
    </source>
</evidence>
<keyword evidence="3" id="KW-1185">Reference proteome</keyword>
<keyword evidence="1" id="KW-0472">Membrane</keyword>
<evidence type="ECO:0008006" key="4">
    <source>
        <dbReference type="Google" id="ProtNLM"/>
    </source>
</evidence>
<name>A0A937K430_9CLOT</name>
<dbReference type="AlphaFoldDB" id="A0A937K430"/>
<feature type="transmembrane region" description="Helical" evidence="1">
    <location>
        <begin position="6"/>
        <end position="26"/>
    </location>
</feature>
<comment type="caution">
    <text evidence="2">The sequence shown here is derived from an EMBL/GenBank/DDBJ whole genome shotgun (WGS) entry which is preliminary data.</text>
</comment>
<keyword evidence="1" id="KW-1133">Transmembrane helix</keyword>
<dbReference type="RefSeq" id="WP_202766817.1">
    <property type="nucleotide sequence ID" value="NZ_JAESWA010000019.1"/>
</dbReference>
<proteinExistence type="predicted"/>
<dbReference type="EMBL" id="JAESWA010000019">
    <property type="protein sequence ID" value="MBL4931439.1"/>
    <property type="molecule type" value="Genomic_DNA"/>
</dbReference>
<gene>
    <name evidence="2" type="ORF">JK634_06445</name>
</gene>
<evidence type="ECO:0000313" key="2">
    <source>
        <dbReference type="EMBL" id="MBL4931439.1"/>
    </source>
</evidence>
<reference evidence="2" key="1">
    <citation type="submission" date="2021-01" db="EMBL/GenBank/DDBJ databases">
        <title>Genome public.</title>
        <authorList>
            <person name="Liu C."/>
            <person name="Sun Q."/>
        </authorList>
    </citation>
    <scope>NUCLEOTIDE SEQUENCE</scope>
    <source>
        <strain evidence="2">YIM B02565</strain>
    </source>
</reference>
<keyword evidence="1" id="KW-0812">Transmembrane</keyword>
<evidence type="ECO:0000256" key="1">
    <source>
        <dbReference type="SAM" id="Phobius"/>
    </source>
</evidence>
<accession>A0A937K430</accession>